<feature type="region of interest" description="Disordered" evidence="1">
    <location>
        <begin position="642"/>
        <end position="665"/>
    </location>
</feature>
<name>A0A6C0AP46_9ZZZZ</name>
<protein>
    <submittedName>
        <fullName evidence="2">Uncharacterized protein</fullName>
    </submittedName>
</protein>
<organism evidence="2">
    <name type="scientific">viral metagenome</name>
    <dbReference type="NCBI Taxonomy" id="1070528"/>
    <lineage>
        <taxon>unclassified sequences</taxon>
        <taxon>metagenomes</taxon>
        <taxon>organismal metagenomes</taxon>
    </lineage>
</organism>
<evidence type="ECO:0000256" key="1">
    <source>
        <dbReference type="SAM" id="MobiDB-lite"/>
    </source>
</evidence>
<feature type="compositionally biased region" description="Acidic residues" evidence="1">
    <location>
        <begin position="2133"/>
        <end position="2150"/>
    </location>
</feature>
<feature type="region of interest" description="Disordered" evidence="1">
    <location>
        <begin position="1998"/>
        <end position="2021"/>
    </location>
</feature>
<feature type="compositionally biased region" description="Acidic residues" evidence="1">
    <location>
        <begin position="642"/>
        <end position="653"/>
    </location>
</feature>
<evidence type="ECO:0000313" key="2">
    <source>
        <dbReference type="EMBL" id="QHS81522.1"/>
    </source>
</evidence>
<feature type="region of interest" description="Disordered" evidence="1">
    <location>
        <begin position="1920"/>
        <end position="1940"/>
    </location>
</feature>
<sequence length="2187" mass="240723">MSSGLEDISQLLRPRPLEGLRRPAPVSCQIWMGGTKFDPITIGSVYSFDTLDTLKQLISRKLKNQDKAARYLPKFLFVGIPKGSNYLPLDYNWVAPGSANPNQAIQLPSPLVSVGKNIPEFTTRSGAFPPLSSMPRGRTILEDVFPLLEIPELFVFPLHTMLSGWQGVTPLSEGDWNSHFAAYFPLIPLKGPYTASESDIAFGKTMYSHLETRLKRLQTINEYLESGEPLPPINVTGVYQLKLQLQKLKGQFDGCESLFYRVPVTDRRPFTRLLPTGASPITKVLVKGVIPIPAQDNPEVITQWSKETAPIIGQDYLTVKYVHRDAVGTIPPIYGTIGINADGTANLLLQPPKNVKRLDPYTDFRNFGPILKEVLDVFPYRPADFQLKEVALQFQLIKEASAPAITRTKLRQRLKFFSSFFQEIGVPEKAAFVQPPILALRFKAVSSYATQDRIFAYISQYATAKSVEGAGVDPKLLQNLQEEFDLNPREAEQKFIQWLKERDPVTLAVPETGEFIESYNAGTDIYVYRQPPNYKFEVFRIDSYSSFQLIYSLLGMLFSDEEGLFTVSDVAAATFQKQESALETSALAEEAGETKKPTAFSRGSVAATALATASSVATATATAMPASRIIASSVANAAMEDLLEDEEEEEEGEAPSITTGDGKSYTPATLPAASIAIASASSAAVKPSTKSIAKPVAKPTAKAVASATSKLVADADEERLINPSGWFLQKLQELDNSLFGYVADPPGSDNYGRMCAAQAGRHPVGLRKDQMDRMIEEYEPEVESGKVFFSIYPLGPDDEEYDPPPRAYNVSITRYGSDPLSQNHYFCPALFCLYDYIMILESDFAGTKWRPSSGKTGPKPPDSCPFCGGKLIGEKQKKPILGYTVVRRKLKPSGTEAHLHIGFLRSSTHPEKDDLGNRYALPCCFVPPKILSITDKEYHRFKTEARAVSAKKSKALLAAEEGELEEDEELEDEEEELEGELEDEEAASVAGTVVSAAVSRTMKASQHAAIPYSVYFEQIAHRDTYVLLADKHPIDEPGKIAILPAPFDKYFNQNSENIIIKEAIRRQVRAASDGFLRIGTEIGRLERVEGGSGTQPTEALLGVLAPLLLQHSIEEVRKRIEEKVTVPMFVAANFGNLVNEFYNPTDPVEIYIKDQGNFMDNMDSPVVTTYLKSWAADHLNMPIDDNIYAIRRIHNSYNRFIEFLNDKTQKKEIRHFSSFLAEPGILTRNGLQLIVLEWDPPSGKEEVASENVKVRCMPYGYSADRHENTDFAFVWRDGRGYYELMVHTHNEPKKGAKVAVHEYEIRWKRENEASWPPIVTQRINEFTTQCVSNYRTVYTPQRGVDSLAMVPLSQAVLKIKRQAAGLVRDAYNHAVCVLYPLKAGKLTRDSALVAIPIVDDGWIPRMDNKYNVYLDMENFTPAPVDLLIAYYKANLEDIFSLYEGYQVKNVVVRRADKKVCAIQLANDLFIRAAAPSKGTDIAGLGYPVIEVDRMEWTINTELSKPCGSEADIRMESTTAKMEELYQQYRYMFSNWIAGPKAATGRTLLQEILFQGGLPDYEKRKRLEIVFGSLLRRWLVPDAEPWELPETFLRKDCRVLDEASCTGSCAWKKAEGRCGLHVDAMVTIGTDKKVDRVVSTPNLFSYRLMDELIRFPQRRKELRSLGVKKLRAITGPIRTGDQYIIPENSTTWINLLRMDWMPKDVPKFYEEMASETGPEEPVKGPSLPADLAALLGPNPYKLWTAKDDASLAKVLSVPLTDLDIEPGTVAIPRAALEAYVDLAGTSVGIVDPATGSISFVRAKENQDRAIVIVYLADGFGLLTEKPGSPYVSVERMPATLLNKWDTVKTVKLVRKKVAPASLVSVTKASTVPTLVGTTVPSELETTASVSTLVGTTKPESAVPLSKVGDLFVETKESEESAAPSLKASVAPPPSVSSTVPASAKLVRKKPKALSTIQEASEKASLELLPSVAKVASVSSTYKPIGLEPLASLKQSVTPSVTPLSSATPSKSVKTISEPVTSKAASLSLTPEASIKASLSLPPPPEVSIKASTPKSAPTLESALAQSLSVKPQSTVVTVEPAAPSSKPPNVKQSVKPSLSLIPPPKSLLPSVKPSTIPISVKPATLSVKAPILPPEEEDEELLALPNDEEEAPATKPVSKPASKPATVQRSRANSGNSVGSENYLKAFD</sequence>
<proteinExistence type="predicted"/>
<feature type="region of interest" description="Disordered" evidence="1">
    <location>
        <begin position="2122"/>
        <end position="2187"/>
    </location>
</feature>
<dbReference type="EMBL" id="MN740758">
    <property type="protein sequence ID" value="QHS81522.1"/>
    <property type="molecule type" value="Genomic_DNA"/>
</dbReference>
<reference evidence="2" key="1">
    <citation type="journal article" date="2020" name="Nature">
        <title>Giant virus diversity and host interactions through global metagenomics.</title>
        <authorList>
            <person name="Schulz F."/>
            <person name="Roux S."/>
            <person name="Paez-Espino D."/>
            <person name="Jungbluth S."/>
            <person name="Walsh D.A."/>
            <person name="Denef V.J."/>
            <person name="McMahon K.D."/>
            <person name="Konstantinidis K.T."/>
            <person name="Eloe-Fadrosh E.A."/>
            <person name="Kyrpides N.C."/>
            <person name="Woyke T."/>
        </authorList>
    </citation>
    <scope>NUCLEOTIDE SEQUENCE</scope>
    <source>
        <strain evidence="2">GVMAG-S-1101164-72</strain>
    </source>
</reference>
<feature type="region of interest" description="Disordered" evidence="1">
    <location>
        <begin position="959"/>
        <end position="985"/>
    </location>
</feature>
<accession>A0A6C0AP46</accession>
<feature type="region of interest" description="Disordered" evidence="1">
    <location>
        <begin position="2077"/>
        <end position="2106"/>
    </location>
</feature>
<feature type="compositionally biased region" description="Polar residues" evidence="1">
    <location>
        <begin position="2164"/>
        <end position="2179"/>
    </location>
</feature>
<feature type="compositionally biased region" description="Acidic residues" evidence="1">
    <location>
        <begin position="960"/>
        <end position="985"/>
    </location>
</feature>